<dbReference type="PANTHER" id="PTHR43155">
    <property type="entry name" value="CYCLIC DI-GMP PHOSPHODIESTERASE PA4108-RELATED"/>
    <property type="match status" value="1"/>
</dbReference>
<accession>A0ABZ0JR54</accession>
<evidence type="ECO:0000313" key="3">
    <source>
        <dbReference type="Proteomes" id="UP001302020"/>
    </source>
</evidence>
<dbReference type="EMBL" id="CP126172">
    <property type="protein sequence ID" value="WOS41866.1"/>
    <property type="molecule type" value="Genomic_DNA"/>
</dbReference>
<dbReference type="InterPro" id="IPR037522">
    <property type="entry name" value="HD_GYP_dom"/>
</dbReference>
<proteinExistence type="predicted"/>
<evidence type="ECO:0000313" key="2">
    <source>
        <dbReference type="EMBL" id="WOS41866.1"/>
    </source>
</evidence>
<evidence type="ECO:0000259" key="1">
    <source>
        <dbReference type="PROSITE" id="PS51832"/>
    </source>
</evidence>
<dbReference type="InterPro" id="IPR003607">
    <property type="entry name" value="HD/PDEase_dom"/>
</dbReference>
<dbReference type="PROSITE" id="PS51832">
    <property type="entry name" value="HD_GYP"/>
    <property type="match status" value="1"/>
</dbReference>
<name>A0ABZ0JR54_9XANT</name>
<dbReference type="RefSeq" id="WP_184447040.1">
    <property type="nucleotide sequence ID" value="NZ_CP126170.1"/>
</dbReference>
<dbReference type="Proteomes" id="UP001302020">
    <property type="component" value="Chromosome"/>
</dbReference>
<feature type="domain" description="HD-GYP" evidence="1">
    <location>
        <begin position="118"/>
        <end position="312"/>
    </location>
</feature>
<dbReference type="Gene3D" id="1.10.3210.10">
    <property type="entry name" value="Hypothetical protein af1432"/>
    <property type="match status" value="1"/>
</dbReference>
<dbReference type="Pfam" id="PF13487">
    <property type="entry name" value="HD_5"/>
    <property type="match status" value="1"/>
</dbReference>
<dbReference type="CDD" id="cd00077">
    <property type="entry name" value="HDc"/>
    <property type="match status" value="1"/>
</dbReference>
<dbReference type="SUPFAM" id="SSF109604">
    <property type="entry name" value="HD-domain/PDEase-like"/>
    <property type="match status" value="1"/>
</dbReference>
<organism evidence="2 3">
    <name type="scientific">Xanthomonas rydalmerensis</name>
    <dbReference type="NCBI Taxonomy" id="3046274"/>
    <lineage>
        <taxon>Bacteria</taxon>
        <taxon>Pseudomonadati</taxon>
        <taxon>Pseudomonadota</taxon>
        <taxon>Gammaproteobacteria</taxon>
        <taxon>Lysobacterales</taxon>
        <taxon>Lysobacteraceae</taxon>
        <taxon>Xanthomonas</taxon>
    </lineage>
</organism>
<reference evidence="2 3" key="1">
    <citation type="submission" date="2023-05" db="EMBL/GenBank/DDBJ databases">
        <title>Xanthomonas rydalmerenesis sp. nov., a novel Xanthomonas species isolated from Fragaria x ananassa.</title>
        <authorList>
            <person name="McKnight D.J.E."/>
            <person name="Wong-Bajracharya J."/>
            <person name="Okoh E.B."/>
            <person name="Snijders F."/>
            <person name="Lidbetter F."/>
            <person name="Webster J."/>
            <person name="Djordjevic S.P."/>
            <person name="Bogema D.R."/>
            <person name="Chapman T.A."/>
        </authorList>
    </citation>
    <scope>NUCLEOTIDE SEQUENCE [LARGE SCALE GENOMIC DNA]</scope>
    <source>
        <strain evidence="2 3">DAR34883</strain>
    </source>
</reference>
<dbReference type="PANTHER" id="PTHR43155:SF2">
    <property type="entry name" value="CYCLIC DI-GMP PHOSPHODIESTERASE PA4108"/>
    <property type="match status" value="1"/>
</dbReference>
<gene>
    <name evidence="2" type="ORF">QN243_05235</name>
</gene>
<keyword evidence="3" id="KW-1185">Reference proteome</keyword>
<protein>
    <submittedName>
        <fullName evidence="2">HD domain-containing protein</fullName>
    </submittedName>
</protein>
<sequence>MTSTSAHAELGLELPERPGTHCLEHLIQASATRELVVTEDIRDRRGILLVAKGQRINAGLRERLIARRLLRPLESSLAFCEELRPSEVQLAAQRELDEHPHLRVLLGDDVQSVMTALARARTLGAPGTLLTTLGQTRPAAFSHAVRAAMLVAWLAALLSRSDAAMREAAEVGLLHDLGEMYVDPAVLELPEAQQDFAQWRMHCVHPVISAALLGESGVYSAQQAAAAREHHERIDGSGYPVGAPVLSPLGRLISCAEALDALLEREHGHAHALARMRIALRMVPGQFPRDVVDLLTERLRDCALEPAPTHDPQHLREVVAASLDGLEQARDEVLRLQRGGDLREDERAALQHLLLLIVGYIMAIHDSGAGKMVEQLPWLIAAPEAAEEVDRICCELRWQLPGLRRHAALLAHRRARSADDWRPVLDALDIALPAVQAVHPPAPAPAAGAAPLQTAQVDEEAQCEAMTDALG</sequence>